<dbReference type="InterPro" id="IPR031982">
    <property type="entry name" value="PilE-like"/>
</dbReference>
<dbReference type="Gene3D" id="3.30.700.10">
    <property type="entry name" value="Glycoprotein, Type 4 Pilin"/>
    <property type="match status" value="1"/>
</dbReference>
<feature type="transmembrane region" description="Helical" evidence="1">
    <location>
        <begin position="6"/>
        <end position="26"/>
    </location>
</feature>
<dbReference type="NCBIfam" id="TIGR02532">
    <property type="entry name" value="IV_pilin_GFxxxE"/>
    <property type="match status" value="1"/>
</dbReference>
<evidence type="ECO:0000313" key="2">
    <source>
        <dbReference type="EMBL" id="GLQ95138.1"/>
    </source>
</evidence>
<dbReference type="InterPro" id="IPR012902">
    <property type="entry name" value="N_methyl_site"/>
</dbReference>
<keyword evidence="3" id="KW-1185">Reference proteome</keyword>
<comment type="caution">
    <text evidence="2">The sequence shown here is derived from an EMBL/GenBank/DDBJ whole genome shotgun (WGS) entry which is preliminary data.</text>
</comment>
<dbReference type="Proteomes" id="UP001156670">
    <property type="component" value="Unassembled WGS sequence"/>
</dbReference>
<dbReference type="PROSITE" id="PS00409">
    <property type="entry name" value="PROKAR_NTER_METHYL"/>
    <property type="match status" value="1"/>
</dbReference>
<dbReference type="InterPro" id="IPR045584">
    <property type="entry name" value="Pilin-like"/>
</dbReference>
<keyword evidence="1" id="KW-0472">Membrane</keyword>
<proteinExistence type="predicted"/>
<dbReference type="RefSeq" id="WP_284322822.1">
    <property type="nucleotide sequence ID" value="NZ_BSOB01000057.1"/>
</dbReference>
<accession>A0ABQ5XW06</accession>
<sequence length="139" mass="15022">MDHSRGFTLLELIVVVAIVAILAAIATQSYARYTIRSHRTDAHQMLMAVAQAQERWYATYNRYAEDLGKLGFADPAVSSRGYYHVVLSVADDAAQGFVATAMPIDRQASDVCGALSIDNAGRKLPSGTDVAANANGRCW</sequence>
<dbReference type="Pfam" id="PF07963">
    <property type="entry name" value="N_methyl"/>
    <property type="match status" value="1"/>
</dbReference>
<reference evidence="3" key="1">
    <citation type="journal article" date="2019" name="Int. J. Syst. Evol. Microbiol.">
        <title>The Global Catalogue of Microorganisms (GCM) 10K type strain sequencing project: providing services to taxonomists for standard genome sequencing and annotation.</title>
        <authorList>
            <consortium name="The Broad Institute Genomics Platform"/>
            <consortium name="The Broad Institute Genome Sequencing Center for Infectious Disease"/>
            <person name="Wu L."/>
            <person name="Ma J."/>
        </authorList>
    </citation>
    <scope>NUCLEOTIDE SEQUENCE [LARGE SCALE GENOMIC DNA]</scope>
    <source>
        <strain evidence="3">NBRC 111980</strain>
    </source>
</reference>
<keyword evidence="1" id="KW-0812">Transmembrane</keyword>
<dbReference type="EMBL" id="BSOB01000057">
    <property type="protein sequence ID" value="GLQ95138.1"/>
    <property type="molecule type" value="Genomic_DNA"/>
</dbReference>
<evidence type="ECO:0000256" key="1">
    <source>
        <dbReference type="SAM" id="Phobius"/>
    </source>
</evidence>
<gene>
    <name evidence="2" type="primary">pilE_4</name>
    <name evidence="2" type="ORF">GCM10007901_40930</name>
</gene>
<evidence type="ECO:0000313" key="3">
    <source>
        <dbReference type="Proteomes" id="UP001156670"/>
    </source>
</evidence>
<name>A0ABQ5XW06_9GAMM</name>
<protein>
    <submittedName>
        <fullName evidence="2">Pilus assembly protein PilE</fullName>
    </submittedName>
</protein>
<organism evidence="2 3">
    <name type="scientific">Dyella acidisoli</name>
    <dbReference type="NCBI Taxonomy" id="1867834"/>
    <lineage>
        <taxon>Bacteria</taxon>
        <taxon>Pseudomonadati</taxon>
        <taxon>Pseudomonadota</taxon>
        <taxon>Gammaproteobacteria</taxon>
        <taxon>Lysobacterales</taxon>
        <taxon>Rhodanobacteraceae</taxon>
        <taxon>Dyella</taxon>
    </lineage>
</organism>
<dbReference type="Pfam" id="PF16732">
    <property type="entry name" value="ComP_DUS"/>
    <property type="match status" value="1"/>
</dbReference>
<keyword evidence="1" id="KW-1133">Transmembrane helix</keyword>
<dbReference type="SUPFAM" id="SSF54523">
    <property type="entry name" value="Pili subunits"/>
    <property type="match status" value="1"/>
</dbReference>